<dbReference type="Proteomes" id="UP001162480">
    <property type="component" value="Chromosome 30"/>
</dbReference>
<reference evidence="2" key="1">
    <citation type="submission" date="2023-08" db="EMBL/GenBank/DDBJ databases">
        <authorList>
            <person name="Alioto T."/>
            <person name="Alioto T."/>
            <person name="Gomez Garrido J."/>
        </authorList>
    </citation>
    <scope>NUCLEOTIDE SEQUENCE</scope>
</reference>
<sequence length="67" mass="7171">MAFKVILVIFLLTLSGISTATSEEKVLSARGVSCNVMGNMGCYVHCVRLGHRRGGRCNAAKSCICHV</sequence>
<keyword evidence="3" id="KW-1185">Reference proteome</keyword>
<evidence type="ECO:0000313" key="2">
    <source>
        <dbReference type="EMBL" id="CAI9744339.1"/>
    </source>
</evidence>
<keyword evidence="1" id="KW-0732">Signal</keyword>
<organism evidence="2 3">
    <name type="scientific">Octopus vulgaris</name>
    <name type="common">Common octopus</name>
    <dbReference type="NCBI Taxonomy" id="6645"/>
    <lineage>
        <taxon>Eukaryota</taxon>
        <taxon>Metazoa</taxon>
        <taxon>Spiralia</taxon>
        <taxon>Lophotrochozoa</taxon>
        <taxon>Mollusca</taxon>
        <taxon>Cephalopoda</taxon>
        <taxon>Coleoidea</taxon>
        <taxon>Octopodiformes</taxon>
        <taxon>Octopoda</taxon>
        <taxon>Incirrata</taxon>
        <taxon>Octopodidae</taxon>
        <taxon>Octopus</taxon>
    </lineage>
</organism>
<evidence type="ECO:0000256" key="1">
    <source>
        <dbReference type="SAM" id="SignalP"/>
    </source>
</evidence>
<dbReference type="EMBL" id="OX597843">
    <property type="protein sequence ID" value="CAI9744339.1"/>
    <property type="molecule type" value="Genomic_DNA"/>
</dbReference>
<name>A0AA36C1M2_OCTVU</name>
<feature type="signal peptide" evidence="1">
    <location>
        <begin position="1"/>
        <end position="22"/>
    </location>
</feature>
<evidence type="ECO:0000313" key="3">
    <source>
        <dbReference type="Proteomes" id="UP001162480"/>
    </source>
</evidence>
<dbReference type="AlphaFoldDB" id="A0AA36C1M2"/>
<gene>
    <name evidence="2" type="ORF">OCTVUL_1B004932</name>
</gene>
<proteinExistence type="predicted"/>
<accession>A0AA36C1M2</accession>
<evidence type="ECO:0008006" key="4">
    <source>
        <dbReference type="Google" id="ProtNLM"/>
    </source>
</evidence>
<protein>
    <recommendedName>
        <fullName evidence="4">Invertebrate defensins family profile domain-containing protein</fullName>
    </recommendedName>
</protein>
<feature type="chain" id="PRO_5041298959" description="Invertebrate defensins family profile domain-containing protein" evidence="1">
    <location>
        <begin position="23"/>
        <end position="67"/>
    </location>
</feature>